<dbReference type="SUPFAM" id="SSF48371">
    <property type="entry name" value="ARM repeat"/>
    <property type="match status" value="1"/>
</dbReference>
<keyword evidence="7" id="KW-1185">Reference proteome</keyword>
<feature type="compositionally biased region" description="Basic and acidic residues" evidence="4">
    <location>
        <begin position="133"/>
        <end position="143"/>
    </location>
</feature>
<dbReference type="GO" id="GO:0043066">
    <property type="term" value="P:negative regulation of apoptotic process"/>
    <property type="evidence" value="ECO:0007669"/>
    <property type="project" value="TreeGrafter"/>
</dbReference>
<evidence type="ECO:0000256" key="2">
    <source>
        <dbReference type="ARBA" id="ARBA00022703"/>
    </source>
</evidence>
<evidence type="ECO:0000259" key="5">
    <source>
        <dbReference type="PROSITE" id="PS00028"/>
    </source>
</evidence>
<sequence>MGTDEDRERSRTKSKHRKEKEEGHSDRKSKHRHHRSSKSKEKSRARSKEYEKKKHKSRKQKSSSSDRGHRSTSSESSSSDSTSPAVAAANAELQLLQRLEEERRRVKEEQRRKKERMKAMETPEQKRIRRLLKKEAKERKRKEQMGWDTDYLHYTNADNPFGDNNLLQSFVWGKKLEKEGLSLDSISHEELEKRNRQKMEENKQELEKVKLRRIAMEAEKAAREDEASLVQRQREAAQFKAWEQQEDEFHLNQARLRSKIRIQDGRAKPIDLLAKYVSSEEDMDAVEMHEPYIYLTGLGISDLEDLIEDIKVYKELERGNNLDFWTDMTIIVVDELLKLQKLEAQSKGDLLGERREGIHQAVSGDVANVFKGKTPAQLEALKAQITAKVHGNEEGVDVAYWESLLSQLNAFMARARLRERHQANLKKKLELMKAEQGVKEHESDKDDETARGPLFPIKQEGEIDLAPDVDVISKAISEYESGRYSPKLLQMEDLEPGTLVVTEEDDERKLAFDRQRVLHTGDKIVNVMTAEEQALQREARKGMTDDEAVFSVEADVDSQAYLWSDKYRPRKPRYFNRNRPGLEMKQGFEQLGAWRKHRVIMSGVETLYKNFAILADAKDKILEHEAEYKEILLAVQGGPNEKRLASQFIARFFKHFPNLADRALNAHLDLCEDDDVAIRKQAIKDLPSFCKDQQGYVSKIADVLGQLLQSEEPTELDAVHSSLVALLHIHAPDAIRGMFTQILTDDEVVRGRALKFLSEKLKSLGPDIMNAEAEKVLLEKCKKLISDCTPEEFLIIMTILGNTRVAKTVKGQQEIVDVLAAQLEDEKSLEMTDVDTIDRIVQCTKHAVPFFNKFVPSNKFLEYFIKQMVPSIQDIPEEKNKYRLEILKLLAEMSPHANEVSVEDLEVVYSKMLEYMPLPPENFSGDPNEEEKNGPILDFSYIECLLYTFHKLGAKHSEFLENDSERTKDFRARLQYLARRLQLYITRLRESLRGKSGIELKTEENKVKLIALKTTANINSLIKDLFHIPPHYKVEVSLSWVPSKMQSPIVAGRKHKPVTFEENGSGVWTDSSKCVGCGKMIARSTINLFETFQGRLKAVFGFTFKNLKKTERKKAGLDWTLCELCQKQLEVAELLFWKVFRTNSVEAVVSQDGERESVSFRQLAFTEEDIADGESESQATSEDEPGTAGSPSKKRKQNDGGVRIIRTDEMLPPCEPREDHIYLVLDRENEGEAGRGSGEEVERLTLPCDGDTSEFTSLVQCRYCQSFILESETATLVEHEKICASRRAGGREDVTPQVDPEALRCKFCPMMAHNRDELSKHYVTEHGRKDSDGNATTGIFLCDWCYAPFQTKKARKRHMTSQCVKRKGHVEHTSRITQAKCKYCDLYFPTGRSLFNHTYRAHNRYE</sequence>
<evidence type="ECO:0000256" key="3">
    <source>
        <dbReference type="SAM" id="Coils"/>
    </source>
</evidence>
<feature type="compositionally biased region" description="Basic and acidic residues" evidence="4">
    <location>
        <begin position="38"/>
        <end position="52"/>
    </location>
</feature>
<feature type="compositionally biased region" description="Low complexity" evidence="4">
    <location>
        <begin position="71"/>
        <end position="83"/>
    </location>
</feature>
<dbReference type="Proteomes" id="UP000677054">
    <property type="component" value="Unassembled WGS sequence"/>
</dbReference>
<dbReference type="GO" id="GO:0005634">
    <property type="term" value="C:nucleus"/>
    <property type="evidence" value="ECO:0007669"/>
    <property type="project" value="TreeGrafter"/>
</dbReference>
<organism evidence="6">
    <name type="scientific">Darwinula stevensoni</name>
    <dbReference type="NCBI Taxonomy" id="69355"/>
    <lineage>
        <taxon>Eukaryota</taxon>
        <taxon>Metazoa</taxon>
        <taxon>Ecdysozoa</taxon>
        <taxon>Arthropoda</taxon>
        <taxon>Crustacea</taxon>
        <taxon>Oligostraca</taxon>
        <taxon>Ostracoda</taxon>
        <taxon>Podocopa</taxon>
        <taxon>Podocopida</taxon>
        <taxon>Darwinulocopina</taxon>
        <taxon>Darwinuloidea</taxon>
        <taxon>Darwinulidae</taxon>
        <taxon>Darwinula</taxon>
    </lineage>
</organism>
<proteinExistence type="inferred from homology"/>
<feature type="region of interest" description="Disordered" evidence="4">
    <location>
        <begin position="1"/>
        <end position="143"/>
    </location>
</feature>
<feature type="compositionally biased region" description="Basic and acidic residues" evidence="4">
    <location>
        <begin position="1"/>
        <end position="11"/>
    </location>
</feature>
<dbReference type="InterPro" id="IPR008383">
    <property type="entry name" value="API5"/>
</dbReference>
<dbReference type="InterPro" id="IPR013087">
    <property type="entry name" value="Znf_C2H2_type"/>
</dbReference>
<feature type="compositionally biased region" description="Acidic residues" evidence="4">
    <location>
        <begin position="1171"/>
        <end position="1185"/>
    </location>
</feature>
<accession>A0A7R8XCB3</accession>
<dbReference type="GO" id="GO:0003723">
    <property type="term" value="F:RNA binding"/>
    <property type="evidence" value="ECO:0007669"/>
    <property type="project" value="TreeGrafter"/>
</dbReference>
<keyword evidence="2" id="KW-0053">Apoptosis</keyword>
<dbReference type="Pfam" id="PF05918">
    <property type="entry name" value="API5"/>
    <property type="match status" value="1"/>
</dbReference>
<dbReference type="PANTHER" id="PTHR12758:SF19">
    <property type="entry name" value="APOPTOSIS INHIBITOR 5"/>
    <property type="match status" value="1"/>
</dbReference>
<dbReference type="InterPro" id="IPR016024">
    <property type="entry name" value="ARM-type_fold"/>
</dbReference>
<protein>
    <recommendedName>
        <fullName evidence="5">C2H2-type domain-containing protein</fullName>
    </recommendedName>
</protein>
<feature type="coiled-coil region" evidence="3">
    <location>
        <begin position="188"/>
        <end position="219"/>
    </location>
</feature>
<dbReference type="OrthoDB" id="19224at2759"/>
<keyword evidence="3" id="KW-0175">Coiled coil</keyword>
<comment type="similarity">
    <text evidence="1">Belongs to the API5 family.</text>
</comment>
<dbReference type="InterPro" id="IPR018816">
    <property type="entry name" value="Cactin_central"/>
</dbReference>
<feature type="compositionally biased region" description="Basic residues" evidence="4">
    <location>
        <begin position="27"/>
        <end position="37"/>
    </location>
</feature>
<dbReference type="InterPro" id="IPR011989">
    <property type="entry name" value="ARM-like"/>
</dbReference>
<dbReference type="Pfam" id="PF10312">
    <property type="entry name" value="Cactin_mid"/>
    <property type="match status" value="1"/>
</dbReference>
<dbReference type="PROSITE" id="PS00028">
    <property type="entry name" value="ZINC_FINGER_C2H2_1"/>
    <property type="match status" value="1"/>
</dbReference>
<dbReference type="EMBL" id="LR900175">
    <property type="protein sequence ID" value="CAD7244553.1"/>
    <property type="molecule type" value="Genomic_DNA"/>
</dbReference>
<evidence type="ECO:0000256" key="4">
    <source>
        <dbReference type="SAM" id="MobiDB-lite"/>
    </source>
</evidence>
<feature type="region of interest" description="Disordered" evidence="4">
    <location>
        <begin position="1171"/>
        <end position="1206"/>
    </location>
</feature>
<dbReference type="EMBL" id="CAJPEV010000658">
    <property type="protein sequence ID" value="CAG0887345.1"/>
    <property type="molecule type" value="Genomic_DNA"/>
</dbReference>
<gene>
    <name evidence="6" type="ORF">DSTB1V02_LOCUS4447</name>
</gene>
<evidence type="ECO:0000256" key="1">
    <source>
        <dbReference type="ARBA" id="ARBA00009515"/>
    </source>
</evidence>
<feature type="compositionally biased region" description="Basic and acidic residues" evidence="4">
    <location>
        <begin position="98"/>
        <end position="126"/>
    </location>
</feature>
<reference evidence="6" key="1">
    <citation type="submission" date="2020-11" db="EMBL/GenBank/DDBJ databases">
        <authorList>
            <person name="Tran Van P."/>
        </authorList>
    </citation>
    <scope>NUCLEOTIDE SEQUENCE</scope>
</reference>
<dbReference type="PANTHER" id="PTHR12758">
    <property type="entry name" value="APOPTOSIS INHIBITOR 5-RELATED"/>
    <property type="match status" value="1"/>
</dbReference>
<dbReference type="GO" id="GO:0006915">
    <property type="term" value="P:apoptotic process"/>
    <property type="evidence" value="ECO:0007669"/>
    <property type="project" value="UniProtKB-KW"/>
</dbReference>
<name>A0A7R8XCB3_9CRUS</name>
<evidence type="ECO:0000313" key="7">
    <source>
        <dbReference type="Proteomes" id="UP000677054"/>
    </source>
</evidence>
<evidence type="ECO:0000313" key="6">
    <source>
        <dbReference type="EMBL" id="CAD7244553.1"/>
    </source>
</evidence>
<dbReference type="Gene3D" id="1.25.10.10">
    <property type="entry name" value="Leucine-rich Repeat Variant"/>
    <property type="match status" value="1"/>
</dbReference>
<dbReference type="SMART" id="SM00355">
    <property type="entry name" value="ZnF_C2H2"/>
    <property type="match status" value="3"/>
</dbReference>
<feature type="domain" description="C2H2-type" evidence="5">
    <location>
        <begin position="1381"/>
        <end position="1402"/>
    </location>
</feature>